<feature type="transmembrane region" description="Helical" evidence="1">
    <location>
        <begin position="392"/>
        <end position="414"/>
    </location>
</feature>
<dbReference type="InterPro" id="IPR006675">
    <property type="entry name" value="HDIG_dom"/>
</dbReference>
<dbReference type="InterPro" id="IPR003607">
    <property type="entry name" value="HD/PDEase_dom"/>
</dbReference>
<dbReference type="SMART" id="SM00471">
    <property type="entry name" value="HDc"/>
    <property type="match status" value="1"/>
</dbReference>
<keyword evidence="1" id="KW-0472">Membrane</keyword>
<reference evidence="4 6" key="2">
    <citation type="submission" date="2018-08" db="EMBL/GenBank/DDBJ databases">
        <title>Genome of Clostridium chromiireducens C1, DSM12136.</title>
        <authorList>
            <person name="Xing M."/>
            <person name="Wei Y."/>
            <person name="Ang E.L."/>
            <person name="Zhao H."/>
            <person name="Zhang Y."/>
        </authorList>
    </citation>
    <scope>NUCLEOTIDE SEQUENCE [LARGE SCALE GENOMIC DNA]</scope>
    <source>
        <strain evidence="4 6">C1</strain>
    </source>
</reference>
<dbReference type="STRING" id="225345.CLCHR_31930"/>
<feature type="transmembrane region" description="Helical" evidence="1">
    <location>
        <begin position="327"/>
        <end position="344"/>
    </location>
</feature>
<reference evidence="3 5" key="1">
    <citation type="submission" date="2017-03" db="EMBL/GenBank/DDBJ databases">
        <title>Genome sequence of Clostridium chromiireducens DSM 23318.</title>
        <authorList>
            <person name="Poehlein A."/>
            <person name="Daniel R."/>
        </authorList>
    </citation>
    <scope>NUCLEOTIDE SEQUENCE [LARGE SCALE GENOMIC DNA]</scope>
    <source>
        <strain evidence="3 5">DSM 23318</strain>
    </source>
</reference>
<evidence type="ECO:0000313" key="6">
    <source>
        <dbReference type="Proteomes" id="UP000265930"/>
    </source>
</evidence>
<dbReference type="PANTHER" id="PTHR36442">
    <property type="entry name" value="CYCLIC-DI-AMP PHOSPHODIESTERASE PGPH"/>
    <property type="match status" value="1"/>
</dbReference>
<feature type="transmembrane region" description="Helical" evidence="1">
    <location>
        <begin position="426"/>
        <end position="446"/>
    </location>
</feature>
<dbReference type="Pfam" id="PF07697">
    <property type="entry name" value="7TMR-HDED"/>
    <property type="match status" value="1"/>
</dbReference>
<dbReference type="NCBIfam" id="TIGR00277">
    <property type="entry name" value="HDIG"/>
    <property type="match status" value="1"/>
</dbReference>
<dbReference type="EMBL" id="MZGT01000044">
    <property type="protein sequence ID" value="OPJ60007.1"/>
    <property type="molecule type" value="Genomic_DNA"/>
</dbReference>
<accession>A0A1V4IKJ3</accession>
<dbReference type="InterPro" id="IPR052722">
    <property type="entry name" value="PgpH_phosphodiesterase"/>
</dbReference>
<evidence type="ECO:0000259" key="2">
    <source>
        <dbReference type="SMART" id="SM00471"/>
    </source>
</evidence>
<dbReference type="AlphaFoldDB" id="A0A1V4IKJ3"/>
<dbReference type="Gene3D" id="1.10.3210.10">
    <property type="entry name" value="Hypothetical protein af1432"/>
    <property type="match status" value="1"/>
</dbReference>
<dbReference type="InterPro" id="IPR011621">
    <property type="entry name" value="Metal-dep_PHydrolase_7TM_intra"/>
</dbReference>
<keyword evidence="1" id="KW-0812">Transmembrane</keyword>
<dbReference type="PANTHER" id="PTHR36442:SF1">
    <property type="entry name" value="CYCLIC-DI-AMP PHOSPHODIESTERASE PGPH"/>
    <property type="match status" value="1"/>
</dbReference>
<dbReference type="SUPFAM" id="SSF109604">
    <property type="entry name" value="HD-domain/PDEase-like"/>
    <property type="match status" value="1"/>
</dbReference>
<dbReference type="InterPro" id="IPR006674">
    <property type="entry name" value="HD_domain"/>
</dbReference>
<keyword evidence="1" id="KW-1133">Transmembrane helix</keyword>
<keyword evidence="5" id="KW-1185">Reference proteome</keyword>
<gene>
    <name evidence="3" type="primary">rny_3</name>
    <name evidence="3" type="ORF">CLCHR_31930</name>
    <name evidence="4" type="ORF">D2A34_05705</name>
</gene>
<dbReference type="CDD" id="cd00077">
    <property type="entry name" value="HDc"/>
    <property type="match status" value="1"/>
</dbReference>
<feature type="domain" description="HD/PDEase" evidence="2">
    <location>
        <begin position="475"/>
        <end position="633"/>
    </location>
</feature>
<dbReference type="Proteomes" id="UP000265930">
    <property type="component" value="Unassembled WGS sequence"/>
</dbReference>
<dbReference type="InterPro" id="IPR011624">
    <property type="entry name" value="Metal-dep_PHydrolase_7TM_extra"/>
</dbReference>
<evidence type="ECO:0000313" key="3">
    <source>
        <dbReference type="EMBL" id="OPJ60007.1"/>
    </source>
</evidence>
<evidence type="ECO:0000256" key="1">
    <source>
        <dbReference type="SAM" id="Phobius"/>
    </source>
</evidence>
<name>A0A1V4IKJ3_9CLOT</name>
<evidence type="ECO:0000313" key="4">
    <source>
        <dbReference type="EMBL" id="RII34714.1"/>
    </source>
</evidence>
<dbReference type="Pfam" id="PF07698">
    <property type="entry name" value="7TM-7TMR_HD"/>
    <property type="match status" value="1"/>
</dbReference>
<feature type="transmembrane region" description="Helical" evidence="1">
    <location>
        <begin position="269"/>
        <end position="292"/>
    </location>
</feature>
<comment type="caution">
    <text evidence="3">The sequence shown here is derived from an EMBL/GenBank/DDBJ whole genome shotgun (WGS) entry which is preliminary data.</text>
</comment>
<proteinExistence type="predicted"/>
<dbReference type="EMBL" id="QXDJ01000002">
    <property type="protein sequence ID" value="RII34714.1"/>
    <property type="molecule type" value="Genomic_DNA"/>
</dbReference>
<dbReference type="OrthoDB" id="9806952at2"/>
<feature type="transmembrane region" description="Helical" evidence="1">
    <location>
        <begin position="304"/>
        <end position="321"/>
    </location>
</feature>
<sequence>MNMMKKNNKRKDNRIQRIILFTLVFIIGYILLVTAITPKQYNLKEGDIPRVDIKAPRDIIDEKATKEKEEQSLEKVGKQYTLKPEIKKQSEDNIKVLFDKLVSISNDSNATAPAKESDKITELKKLTVFKLTEDQYKVLVNIHKDNLSDLQIKMLAVVDSAYEKNINENDETAIKEARNIVADKIDALSLELELSNVLKQIIQSQINPNVFFDQEKTDEKIQEAQKSISKVVIKQNQTIVKEGEPVTKDQIDILSDLGMLDSENASVNLYVYIALAVFLAIILFLQYIYIKINYGEMYRNTKKLVLISFINLISLVFGRTIGIASPFLIPFACAPMMLTLLLNYKISFVMSALNIILISALNGFDVQIIILGIVSSIIGSTLLKKIQQRNELLYSTLYVAAAGAIFSLSTGMLISSNFMDILIKGGLTIIGGLLSGILALGILPFLEGVFNEVTTLKLLELSNPNNPLLKRLLMEAPGTYHHSMLVANLAEMAAEEVGANSVITRVGSYYHDIGKTERPYFFGENQMGGDNPHKNIPANLSTMIIKSHVKDGLELAKKHNLPKVIQDIIEEHHGKTLVKYFYYTMKNSAENPDDIKEEDYMYEGPIPSTKEAGIVMLADSVEAAVRSIKNPSKEKINDMVNCIMDDKLSSGQLNNCNLTLKDIEKIRTCFLTALNGIYHQRIEYPQEKIKDLSDENNEVETKEQ</sequence>
<organism evidence="3 5">
    <name type="scientific">Clostridium chromiireducens</name>
    <dbReference type="NCBI Taxonomy" id="225345"/>
    <lineage>
        <taxon>Bacteria</taxon>
        <taxon>Bacillati</taxon>
        <taxon>Bacillota</taxon>
        <taxon>Clostridia</taxon>
        <taxon>Eubacteriales</taxon>
        <taxon>Clostridiaceae</taxon>
        <taxon>Clostridium</taxon>
    </lineage>
</organism>
<evidence type="ECO:0000313" key="5">
    <source>
        <dbReference type="Proteomes" id="UP000191056"/>
    </source>
</evidence>
<dbReference type="Pfam" id="PF01966">
    <property type="entry name" value="HD"/>
    <property type="match status" value="1"/>
</dbReference>
<feature type="transmembrane region" description="Helical" evidence="1">
    <location>
        <begin position="356"/>
        <end position="380"/>
    </location>
</feature>
<protein>
    <submittedName>
        <fullName evidence="4">HDIG domain-containing protein</fullName>
    </submittedName>
    <submittedName>
        <fullName evidence="3">Ribonuclease Y</fullName>
    </submittedName>
</protein>
<dbReference type="Proteomes" id="UP000191056">
    <property type="component" value="Unassembled WGS sequence"/>
</dbReference>